<gene>
    <name evidence="1" type="ORF">HNP55_003574</name>
</gene>
<dbReference type="AlphaFoldDB" id="A0A840LFN7"/>
<proteinExistence type="predicted"/>
<comment type="caution">
    <text evidence="1">The sequence shown here is derived from an EMBL/GenBank/DDBJ whole genome shotgun (WGS) entry which is preliminary data.</text>
</comment>
<dbReference type="Proteomes" id="UP000562027">
    <property type="component" value="Unassembled WGS sequence"/>
</dbReference>
<dbReference type="InterPro" id="IPR016893">
    <property type="entry name" value="UCP028589"/>
</dbReference>
<protein>
    <submittedName>
        <fullName evidence="1">Uncharacterized protein</fullName>
    </submittedName>
</protein>
<dbReference type="RefSeq" id="WP_184302385.1">
    <property type="nucleotide sequence ID" value="NZ_JACHLP010000007.1"/>
</dbReference>
<accession>A0A840LFN7</accession>
<keyword evidence="2" id="KW-1185">Reference proteome</keyword>
<evidence type="ECO:0000313" key="1">
    <source>
        <dbReference type="EMBL" id="MBB4845028.1"/>
    </source>
</evidence>
<name>A0A840LFN7_9BURK</name>
<evidence type="ECO:0000313" key="2">
    <source>
        <dbReference type="Proteomes" id="UP000562027"/>
    </source>
</evidence>
<reference evidence="1 2" key="1">
    <citation type="submission" date="2020-08" db="EMBL/GenBank/DDBJ databases">
        <title>Functional genomics of gut bacteria from endangered species of beetles.</title>
        <authorList>
            <person name="Carlos-Shanley C."/>
        </authorList>
    </citation>
    <scope>NUCLEOTIDE SEQUENCE [LARGE SCALE GENOMIC DNA]</scope>
    <source>
        <strain evidence="1 2">S00239</strain>
    </source>
</reference>
<sequence>MPTPQVITRKVYKPALTVGQLYARAYGSTGLMLPLGNVLNLELAHAEDVQKQPDLTRLGGGTYAEVRRVSDVTISAALADLNVVNLARATLSTVAETDAGTAADQPITLYRGGLIPLPHVLLSSVVITKDTAPGTPLAAAGNYEVRPEGIWVYDNAPGVTDGDAAKLSYSFAGQAVLEALTTKAAELQLRFGGLNEADEGKPVVVDIWRASQGVTKSLGLLTGKFGQLDVTGTLMADQTKIGAGISRFYRTTMV</sequence>
<dbReference type="PIRSF" id="PIRSF028589">
    <property type="entry name" value="UCP028589"/>
    <property type="match status" value="1"/>
</dbReference>
<dbReference type="EMBL" id="JACHLP010000007">
    <property type="protein sequence ID" value="MBB4845028.1"/>
    <property type="molecule type" value="Genomic_DNA"/>
</dbReference>
<organism evidence="1 2">
    <name type="scientific">Roseateles oligotrophus</name>
    <dbReference type="NCBI Taxonomy" id="1769250"/>
    <lineage>
        <taxon>Bacteria</taxon>
        <taxon>Pseudomonadati</taxon>
        <taxon>Pseudomonadota</taxon>
        <taxon>Betaproteobacteria</taxon>
        <taxon>Burkholderiales</taxon>
        <taxon>Sphaerotilaceae</taxon>
        <taxon>Roseateles</taxon>
    </lineage>
</organism>